<dbReference type="SUPFAM" id="SSF52141">
    <property type="entry name" value="Uracil-DNA glycosylase-like"/>
    <property type="match status" value="1"/>
</dbReference>
<comment type="function">
    <text evidence="2 9 11">Excises uracil residues from the DNA which can arise as a result of misincorporation of dUMP residues by DNA polymerase or due to deamination of cytosine.</text>
</comment>
<dbReference type="CDD" id="cd10027">
    <property type="entry name" value="UDG-F1-like"/>
    <property type="match status" value="1"/>
</dbReference>
<dbReference type="RefSeq" id="WP_131259091.1">
    <property type="nucleotide sequence ID" value="NZ_JBHSUS010000001.1"/>
</dbReference>
<keyword evidence="13" id="KW-0326">Glycosidase</keyword>
<sequence>MSLTWQDLLAEEQQQAYFLAMWQEIEQRRQQGVIIYPPRDEVFNAFNATPLDKVKVVILGQDPYHGPNQAHGLCFSVLPGVPHPPSLRNVFKELQQEYPDYQIPAHGCLQAWAEQGVLLLNTVLTVEQGKAHSHSKLGWERFTDSVISLLSAHTNDLIFVLWGSHAQKKGQKIDSSRHHILAGPHPSPLSAHRGFFGCDHFRAANRLLEQMGKTPIDWQLPPAC</sequence>
<evidence type="ECO:0000256" key="1">
    <source>
        <dbReference type="ARBA" id="ARBA00001400"/>
    </source>
</evidence>
<feature type="domain" description="Uracil-DNA glycosylase-like" evidence="12">
    <location>
        <begin position="47"/>
        <end position="208"/>
    </location>
</feature>
<dbReference type="PANTHER" id="PTHR11264:SF0">
    <property type="entry name" value="URACIL-DNA GLYCOSYLASE"/>
    <property type="match status" value="1"/>
</dbReference>
<dbReference type="InterPro" id="IPR002043">
    <property type="entry name" value="UDG_fam1"/>
</dbReference>
<dbReference type="GO" id="GO:0004844">
    <property type="term" value="F:uracil DNA N-glycosylase activity"/>
    <property type="evidence" value="ECO:0007669"/>
    <property type="project" value="UniProtKB-EC"/>
</dbReference>
<dbReference type="NCBIfam" id="NF003591">
    <property type="entry name" value="PRK05254.1-4"/>
    <property type="match status" value="1"/>
</dbReference>
<evidence type="ECO:0000256" key="8">
    <source>
        <dbReference type="ARBA" id="ARBA00023204"/>
    </source>
</evidence>
<proteinExistence type="inferred from homology"/>
<dbReference type="NCBIfam" id="TIGR00628">
    <property type="entry name" value="ung"/>
    <property type="match status" value="1"/>
</dbReference>
<comment type="catalytic activity">
    <reaction evidence="1 9 11">
        <text>Hydrolyzes single-stranded DNA or mismatched double-stranded DNA and polynucleotides, releasing free uracil.</text>
        <dbReference type="EC" id="3.2.2.27"/>
    </reaction>
</comment>
<keyword evidence="14" id="KW-1185">Reference proteome</keyword>
<organism evidence="13 14">
    <name type="scientific">Pseudobowmanella zhangzhouensis</name>
    <dbReference type="NCBI Taxonomy" id="1537679"/>
    <lineage>
        <taxon>Bacteria</taxon>
        <taxon>Pseudomonadati</taxon>
        <taxon>Pseudomonadota</taxon>
        <taxon>Gammaproteobacteria</taxon>
        <taxon>Alteromonadales</taxon>
        <taxon>Alteromonadaceae</taxon>
    </lineage>
</organism>
<evidence type="ECO:0000256" key="2">
    <source>
        <dbReference type="ARBA" id="ARBA00002631"/>
    </source>
</evidence>
<dbReference type="PANTHER" id="PTHR11264">
    <property type="entry name" value="URACIL-DNA GLYCOSYLASE"/>
    <property type="match status" value="1"/>
</dbReference>
<dbReference type="HAMAP" id="MF_00148">
    <property type="entry name" value="UDG"/>
    <property type="match status" value="1"/>
</dbReference>
<dbReference type="InterPro" id="IPR005122">
    <property type="entry name" value="Uracil-DNA_glycosylase-like"/>
</dbReference>
<dbReference type="NCBIfam" id="NF003588">
    <property type="entry name" value="PRK05254.1-1"/>
    <property type="match status" value="1"/>
</dbReference>
<feature type="active site" description="Proton acceptor" evidence="9 10">
    <location>
        <position position="62"/>
    </location>
</feature>
<dbReference type="PROSITE" id="PS00130">
    <property type="entry name" value="U_DNA_GLYCOSYLASE"/>
    <property type="match status" value="1"/>
</dbReference>
<evidence type="ECO:0000256" key="3">
    <source>
        <dbReference type="ARBA" id="ARBA00008184"/>
    </source>
</evidence>
<comment type="caution">
    <text evidence="13">The sequence shown here is derived from an EMBL/GenBank/DDBJ whole genome shotgun (WGS) entry which is preliminary data.</text>
</comment>
<comment type="similarity">
    <text evidence="3 9 11">Belongs to the uracil-DNA glycosylase (UDG) superfamily. UNG family.</text>
</comment>
<dbReference type="Proteomes" id="UP001596364">
    <property type="component" value="Unassembled WGS sequence"/>
</dbReference>
<keyword evidence="8 9" id="KW-0234">DNA repair</keyword>
<evidence type="ECO:0000256" key="10">
    <source>
        <dbReference type="PROSITE-ProRule" id="PRU10072"/>
    </source>
</evidence>
<dbReference type="SMART" id="SM00986">
    <property type="entry name" value="UDG"/>
    <property type="match status" value="1"/>
</dbReference>
<dbReference type="InterPro" id="IPR036895">
    <property type="entry name" value="Uracil-DNA_glycosylase-like_sf"/>
</dbReference>
<keyword evidence="6 9" id="KW-0227">DNA damage</keyword>
<dbReference type="NCBIfam" id="NF003589">
    <property type="entry name" value="PRK05254.1-2"/>
    <property type="match status" value="1"/>
</dbReference>
<dbReference type="InterPro" id="IPR018085">
    <property type="entry name" value="Ura-DNA_Glyclase_AS"/>
</dbReference>
<gene>
    <name evidence="9 13" type="primary">ung</name>
    <name evidence="13" type="ORF">ACFP85_02310</name>
</gene>
<dbReference type="NCBIfam" id="NF003592">
    <property type="entry name" value="PRK05254.1-5"/>
    <property type="match status" value="1"/>
</dbReference>
<dbReference type="EMBL" id="JBHSUS010000001">
    <property type="protein sequence ID" value="MFC6438985.1"/>
    <property type="molecule type" value="Genomic_DNA"/>
</dbReference>
<protein>
    <recommendedName>
        <fullName evidence="5 9">Uracil-DNA glycosylase</fullName>
        <shortName evidence="9">UDG</shortName>
        <ecNumber evidence="4 9">3.2.2.27</ecNumber>
    </recommendedName>
</protein>
<evidence type="ECO:0000256" key="6">
    <source>
        <dbReference type="ARBA" id="ARBA00022763"/>
    </source>
</evidence>
<dbReference type="EC" id="3.2.2.27" evidence="4 9"/>
<evidence type="ECO:0000256" key="5">
    <source>
        <dbReference type="ARBA" id="ARBA00018429"/>
    </source>
</evidence>
<name>A0ABW1XIF7_9ALTE</name>
<keyword evidence="7 9" id="KW-0378">Hydrolase</keyword>
<dbReference type="Pfam" id="PF03167">
    <property type="entry name" value="UDG"/>
    <property type="match status" value="1"/>
</dbReference>
<evidence type="ECO:0000259" key="12">
    <source>
        <dbReference type="SMART" id="SM00986"/>
    </source>
</evidence>
<accession>A0ABW1XIF7</accession>
<dbReference type="SMART" id="SM00987">
    <property type="entry name" value="UreE_C"/>
    <property type="match status" value="1"/>
</dbReference>
<reference evidence="14" key="1">
    <citation type="journal article" date="2019" name="Int. J. Syst. Evol. Microbiol.">
        <title>The Global Catalogue of Microorganisms (GCM) 10K type strain sequencing project: providing services to taxonomists for standard genome sequencing and annotation.</title>
        <authorList>
            <consortium name="The Broad Institute Genomics Platform"/>
            <consortium name="The Broad Institute Genome Sequencing Center for Infectious Disease"/>
            <person name="Wu L."/>
            <person name="Ma J."/>
        </authorList>
    </citation>
    <scope>NUCLEOTIDE SEQUENCE [LARGE SCALE GENOMIC DNA]</scope>
    <source>
        <strain evidence="14">CGMCC 1.16031</strain>
    </source>
</reference>
<comment type="subcellular location">
    <subcellularLocation>
        <location evidence="9">Cytoplasm</location>
    </subcellularLocation>
</comment>
<evidence type="ECO:0000313" key="14">
    <source>
        <dbReference type="Proteomes" id="UP001596364"/>
    </source>
</evidence>
<evidence type="ECO:0000313" key="13">
    <source>
        <dbReference type="EMBL" id="MFC6438985.1"/>
    </source>
</evidence>
<keyword evidence="9" id="KW-0963">Cytoplasm</keyword>
<evidence type="ECO:0000256" key="9">
    <source>
        <dbReference type="HAMAP-Rule" id="MF_00148"/>
    </source>
</evidence>
<evidence type="ECO:0000256" key="4">
    <source>
        <dbReference type="ARBA" id="ARBA00012030"/>
    </source>
</evidence>
<evidence type="ECO:0000256" key="7">
    <source>
        <dbReference type="ARBA" id="ARBA00022801"/>
    </source>
</evidence>
<evidence type="ECO:0000256" key="11">
    <source>
        <dbReference type="RuleBase" id="RU003780"/>
    </source>
</evidence>
<dbReference type="Gene3D" id="3.40.470.10">
    <property type="entry name" value="Uracil-DNA glycosylase-like domain"/>
    <property type="match status" value="1"/>
</dbReference>